<dbReference type="EMBL" id="CP123443">
    <property type="protein sequence ID" value="WGK69980.1"/>
    <property type="molecule type" value="Genomic_DNA"/>
</dbReference>
<dbReference type="PANTHER" id="PTHR43406">
    <property type="entry name" value="TRYPTOPHAN SYNTHASE, ALPHA CHAIN"/>
    <property type="match status" value="1"/>
</dbReference>
<comment type="similarity">
    <text evidence="9">Belongs to the TrpA family.</text>
</comment>
<dbReference type="InterPro" id="IPR011060">
    <property type="entry name" value="RibuloseP-bd_barrel"/>
</dbReference>
<evidence type="ECO:0000256" key="8">
    <source>
        <dbReference type="ARBA" id="ARBA00049047"/>
    </source>
</evidence>
<accession>A0ABY8MIY8</accession>
<keyword evidence="7 10" id="KW-0456">Lyase</keyword>
<name>A0ABY8MIY8_9SPIO</name>
<evidence type="ECO:0000256" key="3">
    <source>
        <dbReference type="ARBA" id="ARBA00012043"/>
    </source>
</evidence>
<sequence>MQQNLYRGIYLCLGYPSQEKSLAVLAILRDHPGVDFIELGLPFSDPVADGPVISAAAQSALANAKAQGLSPRQMLDQALDVLRGNDKKVYLMTYGNIVSHLLRQYGDKTFNRLPINGLIIPDVPLREQNFFRQRGLEHSVIPFATPETTDQDLKLLAQEPVKSAPFVYFVAIRGITGSKMDFRNPELRKQYAKVSQAVKENHQPVVLGFGIQGRTQIQQLAEFANGFVIGTAAVELQGEPAGYRNFLDSL</sequence>
<dbReference type="InterPro" id="IPR018204">
    <property type="entry name" value="Trp_synthase_alpha_AS"/>
</dbReference>
<keyword evidence="4" id="KW-0028">Amino-acid biosynthesis</keyword>
<dbReference type="PANTHER" id="PTHR43406:SF1">
    <property type="entry name" value="TRYPTOPHAN SYNTHASE ALPHA CHAIN, CHLOROPLASTIC"/>
    <property type="match status" value="1"/>
</dbReference>
<evidence type="ECO:0000313" key="11">
    <source>
        <dbReference type="Proteomes" id="UP001228690"/>
    </source>
</evidence>
<dbReference type="Pfam" id="PF00290">
    <property type="entry name" value="Trp_syntA"/>
    <property type="match status" value="1"/>
</dbReference>
<evidence type="ECO:0000256" key="1">
    <source>
        <dbReference type="ARBA" id="ARBA00004733"/>
    </source>
</evidence>
<evidence type="ECO:0000256" key="9">
    <source>
        <dbReference type="RuleBase" id="RU003662"/>
    </source>
</evidence>
<organism evidence="10 11">
    <name type="scientific">Candidatus Haliotispira prima</name>
    <dbReference type="NCBI Taxonomy" id="3034016"/>
    <lineage>
        <taxon>Bacteria</taxon>
        <taxon>Pseudomonadati</taxon>
        <taxon>Spirochaetota</taxon>
        <taxon>Spirochaetia</taxon>
        <taxon>Spirochaetales</taxon>
        <taxon>Spirochaetaceae</taxon>
        <taxon>Candidatus Haliotispira</taxon>
    </lineage>
</organism>
<evidence type="ECO:0000256" key="7">
    <source>
        <dbReference type="ARBA" id="ARBA00023239"/>
    </source>
</evidence>
<dbReference type="RefSeq" id="WP_326928185.1">
    <property type="nucleotide sequence ID" value="NZ_CP123443.1"/>
</dbReference>
<dbReference type="NCBIfam" id="TIGR00262">
    <property type="entry name" value="trpA"/>
    <property type="match status" value="1"/>
</dbReference>
<comment type="subunit">
    <text evidence="2">Tetramer of two alpha and two beta chains.</text>
</comment>
<evidence type="ECO:0000256" key="2">
    <source>
        <dbReference type="ARBA" id="ARBA00011270"/>
    </source>
</evidence>
<dbReference type="Proteomes" id="UP001228690">
    <property type="component" value="Chromosome"/>
</dbReference>
<dbReference type="InterPro" id="IPR013785">
    <property type="entry name" value="Aldolase_TIM"/>
</dbReference>
<proteinExistence type="inferred from homology"/>
<dbReference type="Gene3D" id="3.20.20.70">
    <property type="entry name" value="Aldolase class I"/>
    <property type="match status" value="1"/>
</dbReference>
<keyword evidence="6" id="KW-0057">Aromatic amino acid biosynthesis</keyword>
<gene>
    <name evidence="10" type="primary">trpA</name>
    <name evidence="10" type="ORF">P0082_03735</name>
</gene>
<evidence type="ECO:0000256" key="4">
    <source>
        <dbReference type="ARBA" id="ARBA00022605"/>
    </source>
</evidence>
<keyword evidence="5" id="KW-0822">Tryptophan biosynthesis</keyword>
<dbReference type="PROSITE" id="PS00167">
    <property type="entry name" value="TRP_SYNTHASE_ALPHA"/>
    <property type="match status" value="1"/>
</dbReference>
<evidence type="ECO:0000256" key="6">
    <source>
        <dbReference type="ARBA" id="ARBA00023141"/>
    </source>
</evidence>
<reference evidence="10 11" key="1">
    <citation type="submission" date="2023-04" db="EMBL/GenBank/DDBJ databases">
        <title>Spirochaete genome identified in red abalone sample constitutes a novel genus.</title>
        <authorList>
            <person name="Sharma S.P."/>
            <person name="Purcell C.M."/>
            <person name="Hyde J.R."/>
            <person name="Severin A.J."/>
        </authorList>
    </citation>
    <scope>NUCLEOTIDE SEQUENCE [LARGE SCALE GENOMIC DNA]</scope>
    <source>
        <strain evidence="10 11">SP-2023</strain>
    </source>
</reference>
<protein>
    <recommendedName>
        <fullName evidence="3">tryptophan synthase</fullName>
        <ecNumber evidence="3">4.2.1.20</ecNumber>
    </recommendedName>
</protein>
<dbReference type="CDD" id="cd04724">
    <property type="entry name" value="Tryptophan_synthase_alpha"/>
    <property type="match status" value="1"/>
</dbReference>
<keyword evidence="11" id="KW-1185">Reference proteome</keyword>
<comment type="catalytic activity">
    <reaction evidence="8">
        <text>(1S,2R)-1-C-(indol-3-yl)glycerol 3-phosphate + L-serine = D-glyceraldehyde 3-phosphate + L-tryptophan + H2O</text>
        <dbReference type="Rhea" id="RHEA:10532"/>
        <dbReference type="ChEBI" id="CHEBI:15377"/>
        <dbReference type="ChEBI" id="CHEBI:33384"/>
        <dbReference type="ChEBI" id="CHEBI:57912"/>
        <dbReference type="ChEBI" id="CHEBI:58866"/>
        <dbReference type="ChEBI" id="CHEBI:59776"/>
        <dbReference type="EC" id="4.2.1.20"/>
    </reaction>
</comment>
<dbReference type="InterPro" id="IPR002028">
    <property type="entry name" value="Trp_synthase_suA"/>
</dbReference>
<comment type="pathway">
    <text evidence="1">Amino-acid biosynthesis; L-tryptophan biosynthesis; L-tryptophan from chorismate: step 5/5.</text>
</comment>
<dbReference type="EC" id="4.2.1.20" evidence="3"/>
<dbReference type="SUPFAM" id="SSF51366">
    <property type="entry name" value="Ribulose-phoshate binding barrel"/>
    <property type="match status" value="1"/>
</dbReference>
<evidence type="ECO:0000256" key="5">
    <source>
        <dbReference type="ARBA" id="ARBA00022822"/>
    </source>
</evidence>
<dbReference type="GO" id="GO:0004834">
    <property type="term" value="F:tryptophan synthase activity"/>
    <property type="evidence" value="ECO:0007669"/>
    <property type="project" value="UniProtKB-EC"/>
</dbReference>
<evidence type="ECO:0000313" key="10">
    <source>
        <dbReference type="EMBL" id="WGK69980.1"/>
    </source>
</evidence>